<evidence type="ECO:0000313" key="4">
    <source>
        <dbReference type="Proteomes" id="UP000190750"/>
    </source>
</evidence>
<feature type="region of interest" description="Disordered" evidence="1">
    <location>
        <begin position="1"/>
        <end position="44"/>
    </location>
</feature>
<protein>
    <submittedName>
        <fullName evidence="3">Uncharacterized protein</fullName>
    </submittedName>
</protein>
<reference evidence="3 4" key="1">
    <citation type="submission" date="2017-01" db="EMBL/GenBank/DDBJ databases">
        <title>Genome sequencing of Rhodoferax fermentans JCM 7819.</title>
        <authorList>
            <person name="Kim Y.J."/>
            <person name="Farh M.E.-A."/>
            <person name="Yang D.-C."/>
        </authorList>
    </citation>
    <scope>NUCLEOTIDE SEQUENCE [LARGE SCALE GENOMIC DNA]</scope>
    <source>
        <strain evidence="3 4">JCM 7819</strain>
    </source>
</reference>
<feature type="compositionally biased region" description="Polar residues" evidence="1">
    <location>
        <begin position="30"/>
        <end position="44"/>
    </location>
</feature>
<dbReference type="Proteomes" id="UP000190750">
    <property type="component" value="Unassembled WGS sequence"/>
</dbReference>
<organism evidence="3 4">
    <name type="scientific">Rhodoferax fermentans</name>
    <dbReference type="NCBI Taxonomy" id="28066"/>
    <lineage>
        <taxon>Bacteria</taxon>
        <taxon>Pseudomonadati</taxon>
        <taxon>Pseudomonadota</taxon>
        <taxon>Betaproteobacteria</taxon>
        <taxon>Burkholderiales</taxon>
        <taxon>Comamonadaceae</taxon>
        <taxon>Rhodoferax</taxon>
    </lineage>
</organism>
<dbReference type="AlphaFoldDB" id="A0A1T1AQ39"/>
<sequence length="81" mass="8807">MPSSYPPHSPDTPPAPGQNHDHGAGHSHTHPATQGHLSTSSPDLRSSVLGWPAWQRLLLVLPVLLLLWLAVLWASAEVQPW</sequence>
<feature type="compositionally biased region" description="Pro residues" evidence="1">
    <location>
        <begin position="1"/>
        <end position="16"/>
    </location>
</feature>
<evidence type="ECO:0000256" key="1">
    <source>
        <dbReference type="SAM" id="MobiDB-lite"/>
    </source>
</evidence>
<name>A0A1T1AQ39_RHOFE</name>
<evidence type="ECO:0000256" key="2">
    <source>
        <dbReference type="SAM" id="Phobius"/>
    </source>
</evidence>
<proteinExistence type="predicted"/>
<feature type="transmembrane region" description="Helical" evidence="2">
    <location>
        <begin position="57"/>
        <end position="76"/>
    </location>
</feature>
<gene>
    <name evidence="3" type="ORF">RF819_04855</name>
</gene>
<keyword evidence="2" id="KW-0812">Transmembrane</keyword>
<accession>A0A1T1AQ39</accession>
<keyword evidence="4" id="KW-1185">Reference proteome</keyword>
<dbReference type="STRING" id="28066.RF819_04855"/>
<keyword evidence="2" id="KW-0472">Membrane</keyword>
<keyword evidence="2" id="KW-1133">Transmembrane helix</keyword>
<evidence type="ECO:0000313" key="3">
    <source>
        <dbReference type="EMBL" id="OOV06145.1"/>
    </source>
</evidence>
<comment type="caution">
    <text evidence="3">The sequence shown here is derived from an EMBL/GenBank/DDBJ whole genome shotgun (WGS) entry which is preliminary data.</text>
</comment>
<dbReference type="EMBL" id="MTJN01000002">
    <property type="protein sequence ID" value="OOV06145.1"/>
    <property type="molecule type" value="Genomic_DNA"/>
</dbReference>